<evidence type="ECO:0000313" key="1">
    <source>
        <dbReference type="EMBL" id="ETN79462.1"/>
    </source>
</evidence>
<dbReference type="AlphaFoldDB" id="W2TEM6"/>
<dbReference type="Proteomes" id="UP000053676">
    <property type="component" value="Unassembled WGS sequence"/>
</dbReference>
<dbReference type="KEGG" id="nai:NECAME_09798"/>
<proteinExistence type="predicted"/>
<accession>W2TEM6</accession>
<evidence type="ECO:0000313" key="2">
    <source>
        <dbReference type="Proteomes" id="UP000053676"/>
    </source>
</evidence>
<name>W2TEM6_NECAM</name>
<sequence length="81" mass="9141">MERSQTPCYMANQANWSWINPGTNCARSARPVAVSLLSRRTLAGCALNDPGSKRFDLWCSHTNGCARRGQLLYRMKFFTQA</sequence>
<keyword evidence="2" id="KW-1185">Reference proteome</keyword>
<organism evidence="1 2">
    <name type="scientific">Necator americanus</name>
    <name type="common">Human hookworm</name>
    <dbReference type="NCBI Taxonomy" id="51031"/>
    <lineage>
        <taxon>Eukaryota</taxon>
        <taxon>Metazoa</taxon>
        <taxon>Ecdysozoa</taxon>
        <taxon>Nematoda</taxon>
        <taxon>Chromadorea</taxon>
        <taxon>Rhabditida</taxon>
        <taxon>Rhabditina</taxon>
        <taxon>Rhabditomorpha</taxon>
        <taxon>Strongyloidea</taxon>
        <taxon>Ancylostomatidae</taxon>
        <taxon>Bunostominae</taxon>
        <taxon>Necator</taxon>
    </lineage>
</organism>
<protein>
    <submittedName>
        <fullName evidence="1">Uncharacterized protein</fullName>
    </submittedName>
</protein>
<gene>
    <name evidence="1" type="ORF">NECAME_09798</name>
</gene>
<dbReference type="EMBL" id="KI659469">
    <property type="protein sequence ID" value="ETN79462.1"/>
    <property type="molecule type" value="Genomic_DNA"/>
</dbReference>
<reference evidence="2" key="1">
    <citation type="journal article" date="2014" name="Nat. Genet.">
        <title>Genome of the human hookworm Necator americanus.</title>
        <authorList>
            <person name="Tang Y.T."/>
            <person name="Gao X."/>
            <person name="Rosa B.A."/>
            <person name="Abubucker S."/>
            <person name="Hallsworth-Pepin K."/>
            <person name="Martin J."/>
            <person name="Tyagi R."/>
            <person name="Heizer E."/>
            <person name="Zhang X."/>
            <person name="Bhonagiri-Palsikar V."/>
            <person name="Minx P."/>
            <person name="Warren W.C."/>
            <person name="Wang Q."/>
            <person name="Zhan B."/>
            <person name="Hotez P.J."/>
            <person name="Sternberg P.W."/>
            <person name="Dougall A."/>
            <person name="Gaze S.T."/>
            <person name="Mulvenna J."/>
            <person name="Sotillo J."/>
            <person name="Ranganathan S."/>
            <person name="Rabelo E.M."/>
            <person name="Wilson R.K."/>
            <person name="Felgner P.L."/>
            <person name="Bethony J."/>
            <person name="Hawdon J.M."/>
            <person name="Gasser R.B."/>
            <person name="Loukas A."/>
            <person name="Mitreva M."/>
        </authorList>
    </citation>
    <scope>NUCLEOTIDE SEQUENCE [LARGE SCALE GENOMIC DNA]</scope>
</reference>